<dbReference type="RefSeq" id="WP_201688046.1">
    <property type="nucleotide sequence ID" value="NZ_JAEQND010000003.1"/>
</dbReference>
<feature type="chain" id="PRO_5045794406" description="Lipocalin-like domain-containing protein" evidence="1">
    <location>
        <begin position="20"/>
        <end position="134"/>
    </location>
</feature>
<gene>
    <name evidence="2" type="ORF">JI746_06825</name>
</gene>
<proteinExistence type="predicted"/>
<organism evidence="2 3">
    <name type="scientific">Ramlibacter alkalitolerans</name>
    <dbReference type="NCBI Taxonomy" id="2039631"/>
    <lineage>
        <taxon>Bacteria</taxon>
        <taxon>Pseudomonadati</taxon>
        <taxon>Pseudomonadota</taxon>
        <taxon>Betaproteobacteria</taxon>
        <taxon>Burkholderiales</taxon>
        <taxon>Comamonadaceae</taxon>
        <taxon>Ramlibacter</taxon>
    </lineage>
</organism>
<accession>A0ABS1JKR4</accession>
<keyword evidence="1" id="KW-0732">Signal</keyword>
<reference evidence="2 3" key="1">
    <citation type="journal article" date="2017" name="Int. J. Syst. Evol. Microbiol.">
        <title>Ramlibacter alkalitolerans sp. nov., alkali-tolerant bacterium isolated from soil of ginseng.</title>
        <authorList>
            <person name="Lee D.H."/>
            <person name="Cha C.J."/>
        </authorList>
    </citation>
    <scope>NUCLEOTIDE SEQUENCE [LARGE SCALE GENOMIC DNA]</scope>
    <source>
        <strain evidence="2 3">KACC 19305</strain>
    </source>
</reference>
<evidence type="ECO:0008006" key="4">
    <source>
        <dbReference type="Google" id="ProtNLM"/>
    </source>
</evidence>
<keyword evidence="3" id="KW-1185">Reference proteome</keyword>
<dbReference type="Proteomes" id="UP000622707">
    <property type="component" value="Unassembled WGS sequence"/>
</dbReference>
<evidence type="ECO:0000313" key="3">
    <source>
        <dbReference type="Proteomes" id="UP000622707"/>
    </source>
</evidence>
<sequence length="134" mass="14363">MRSFVRFAPLLLAAAGAFAQAQGAPKELPKDLHGRWTIVAAGSKPVTAPFDLENIQRKDDGTFAARLTWTTADPKCIVRYQPMTGRVTPSGLSFETVTRCDVAISAELAQQGSTWIGKATSKATPPTVMDLTAK</sequence>
<feature type="signal peptide" evidence="1">
    <location>
        <begin position="1"/>
        <end position="19"/>
    </location>
</feature>
<dbReference type="EMBL" id="JAEQND010000003">
    <property type="protein sequence ID" value="MBL0424817.1"/>
    <property type="molecule type" value="Genomic_DNA"/>
</dbReference>
<protein>
    <recommendedName>
        <fullName evidence="4">Lipocalin-like domain-containing protein</fullName>
    </recommendedName>
</protein>
<evidence type="ECO:0000313" key="2">
    <source>
        <dbReference type="EMBL" id="MBL0424817.1"/>
    </source>
</evidence>
<comment type="caution">
    <text evidence="2">The sequence shown here is derived from an EMBL/GenBank/DDBJ whole genome shotgun (WGS) entry which is preliminary data.</text>
</comment>
<evidence type="ECO:0000256" key="1">
    <source>
        <dbReference type="SAM" id="SignalP"/>
    </source>
</evidence>
<name>A0ABS1JKR4_9BURK</name>